<dbReference type="InterPro" id="IPR026392">
    <property type="entry name" value="Exo/Archaeosortase_dom"/>
</dbReference>
<keyword evidence="5" id="KW-0378">Hydrolase</keyword>
<proteinExistence type="predicted"/>
<evidence type="ECO:0000256" key="5">
    <source>
        <dbReference type="ARBA" id="ARBA00022801"/>
    </source>
</evidence>
<evidence type="ECO:0000313" key="9">
    <source>
        <dbReference type="EMBL" id="MBZ2194794.1"/>
    </source>
</evidence>
<protein>
    <recommendedName>
        <fullName evidence="11">Exosortase/archaeosortase family protein</fullName>
    </recommendedName>
</protein>
<accession>A0ABS7S370</accession>
<gene>
    <name evidence="9" type="ORF">KCQ71_01415</name>
</gene>
<name>A0ABS7S370_9MICO</name>
<keyword evidence="7 8" id="KW-0472">Membrane</keyword>
<comment type="caution">
    <text evidence="9">The sequence shown here is derived from an EMBL/GenBank/DDBJ whole genome shotgun (WGS) entry which is preliminary data.</text>
</comment>
<evidence type="ECO:0000256" key="3">
    <source>
        <dbReference type="ARBA" id="ARBA00022670"/>
    </source>
</evidence>
<feature type="transmembrane region" description="Helical" evidence="8">
    <location>
        <begin position="147"/>
        <end position="167"/>
    </location>
</feature>
<dbReference type="EMBL" id="JAGSHT010000002">
    <property type="protein sequence ID" value="MBZ2194794.1"/>
    <property type="molecule type" value="Genomic_DNA"/>
</dbReference>
<keyword evidence="6 8" id="KW-1133">Transmembrane helix</keyword>
<sequence length="179" mass="19124">MTPTRTRGHRIARIAAGLLLLAVAAALLVQQQQVRYGEIALAGLWFDVLLTGGTHTNKDVIYFAWSDGPMIGMRDTWECTVALLAGPLCAIGALLLALTRMPWHRLLAGLGVALGLLVVVNQLRLAMIAVSLQGWGMAGYDLSHKTLGSIFAIAGFVVAAVVFLKIASGSTERHRPRVA</sequence>
<feature type="transmembrane region" description="Helical" evidence="8">
    <location>
        <begin position="80"/>
        <end position="99"/>
    </location>
</feature>
<dbReference type="NCBIfam" id="TIGR04178">
    <property type="entry name" value="exo_archaeo"/>
    <property type="match status" value="1"/>
</dbReference>
<feature type="transmembrane region" description="Helical" evidence="8">
    <location>
        <begin position="106"/>
        <end position="127"/>
    </location>
</feature>
<dbReference type="RefSeq" id="WP_223402055.1">
    <property type="nucleotide sequence ID" value="NZ_JAGSHT010000002.1"/>
</dbReference>
<evidence type="ECO:0000313" key="10">
    <source>
        <dbReference type="Proteomes" id="UP000826651"/>
    </source>
</evidence>
<evidence type="ECO:0000256" key="1">
    <source>
        <dbReference type="ARBA" id="ARBA00004651"/>
    </source>
</evidence>
<evidence type="ECO:0000256" key="6">
    <source>
        <dbReference type="ARBA" id="ARBA00022989"/>
    </source>
</evidence>
<keyword evidence="2" id="KW-1003">Cell membrane</keyword>
<evidence type="ECO:0008006" key="11">
    <source>
        <dbReference type="Google" id="ProtNLM"/>
    </source>
</evidence>
<dbReference type="Proteomes" id="UP000826651">
    <property type="component" value="Unassembled WGS sequence"/>
</dbReference>
<keyword evidence="3" id="KW-0645">Protease</keyword>
<evidence type="ECO:0000256" key="2">
    <source>
        <dbReference type="ARBA" id="ARBA00022475"/>
    </source>
</evidence>
<keyword evidence="10" id="KW-1185">Reference proteome</keyword>
<evidence type="ECO:0000256" key="4">
    <source>
        <dbReference type="ARBA" id="ARBA00022692"/>
    </source>
</evidence>
<comment type="subcellular location">
    <subcellularLocation>
        <location evidence="1">Cell membrane</location>
        <topology evidence="1">Multi-pass membrane protein</topology>
    </subcellularLocation>
</comment>
<organism evidence="9 10">
    <name type="scientific">Occultella gossypii</name>
    <dbReference type="NCBI Taxonomy" id="2800820"/>
    <lineage>
        <taxon>Bacteria</taxon>
        <taxon>Bacillati</taxon>
        <taxon>Actinomycetota</taxon>
        <taxon>Actinomycetes</taxon>
        <taxon>Micrococcales</taxon>
        <taxon>Ruaniaceae</taxon>
        <taxon>Occultella</taxon>
    </lineage>
</organism>
<evidence type="ECO:0000256" key="8">
    <source>
        <dbReference type="SAM" id="Phobius"/>
    </source>
</evidence>
<reference evidence="9 10" key="1">
    <citation type="submission" date="2021-04" db="EMBL/GenBank/DDBJ databases">
        <title>Ruania sp. nov., isolated from sandy soil of mangrove forest.</title>
        <authorList>
            <person name="Ge X."/>
            <person name="Huang R."/>
            <person name="Liu W."/>
        </authorList>
    </citation>
    <scope>NUCLEOTIDE SEQUENCE [LARGE SCALE GENOMIC DNA]</scope>
    <source>
        <strain evidence="9 10">N2-46</strain>
    </source>
</reference>
<keyword evidence="4 8" id="KW-0812">Transmembrane</keyword>
<evidence type="ECO:0000256" key="7">
    <source>
        <dbReference type="ARBA" id="ARBA00023136"/>
    </source>
</evidence>